<dbReference type="SUPFAM" id="SSF53098">
    <property type="entry name" value="Ribonuclease H-like"/>
    <property type="match status" value="1"/>
</dbReference>
<reference evidence="4" key="1">
    <citation type="submission" date="2021-10" db="EMBL/GenBank/DDBJ databases">
        <title>The complete genome sequence of Leeia sp. TBRC 13508.</title>
        <authorList>
            <person name="Charoenyingcharoen P."/>
            <person name="Yukphan P."/>
        </authorList>
    </citation>
    <scope>NUCLEOTIDE SEQUENCE</scope>
    <source>
        <strain evidence="4">TBRC 13508</strain>
    </source>
</reference>
<dbReference type="InterPro" id="IPR009061">
    <property type="entry name" value="DNA-bd_dom_put_sf"/>
</dbReference>
<organism evidence="4 5">
    <name type="scientific">Leeia speluncae</name>
    <dbReference type="NCBI Taxonomy" id="2884804"/>
    <lineage>
        <taxon>Bacteria</taxon>
        <taxon>Pseudomonadati</taxon>
        <taxon>Pseudomonadota</taxon>
        <taxon>Betaproteobacteria</taxon>
        <taxon>Neisseriales</taxon>
        <taxon>Leeiaceae</taxon>
        <taxon>Leeia</taxon>
    </lineage>
</organism>
<dbReference type="Proteomes" id="UP001165395">
    <property type="component" value="Unassembled WGS sequence"/>
</dbReference>
<dbReference type="Pfam" id="PF02316">
    <property type="entry name" value="HTH_Tnp_Mu_1"/>
    <property type="match status" value="1"/>
</dbReference>
<dbReference type="InterPro" id="IPR036388">
    <property type="entry name" value="WH-like_DNA-bd_sf"/>
</dbReference>
<feature type="domain" description="Integrase catalytic" evidence="2">
    <location>
        <begin position="282"/>
        <end position="506"/>
    </location>
</feature>
<gene>
    <name evidence="4" type="ORF">LIN78_02105</name>
</gene>
<accession>A0ABS8D2B8</accession>
<dbReference type="InterPro" id="IPR036397">
    <property type="entry name" value="RNaseH_sf"/>
</dbReference>
<comment type="caution">
    <text evidence="4">The sequence shown here is derived from an EMBL/GenBank/DDBJ whole genome shotgun (WGS) entry which is preliminary data.</text>
</comment>
<evidence type="ECO:0000259" key="2">
    <source>
        <dbReference type="PROSITE" id="PS50994"/>
    </source>
</evidence>
<feature type="compositionally biased region" description="Basic and acidic residues" evidence="1">
    <location>
        <begin position="29"/>
        <end position="47"/>
    </location>
</feature>
<dbReference type="InterPro" id="IPR015378">
    <property type="entry name" value="Transposase-like_Mu_C"/>
</dbReference>
<dbReference type="InterPro" id="IPR012337">
    <property type="entry name" value="RNaseH-like_sf"/>
</dbReference>
<keyword evidence="5" id="KW-1185">Reference proteome</keyword>
<evidence type="ECO:0000313" key="5">
    <source>
        <dbReference type="Proteomes" id="UP001165395"/>
    </source>
</evidence>
<dbReference type="PROSITE" id="PS51702">
    <property type="entry name" value="HTH_MU"/>
    <property type="match status" value="1"/>
</dbReference>
<dbReference type="PROSITE" id="PS50994">
    <property type="entry name" value="INTEGRASE"/>
    <property type="match status" value="1"/>
</dbReference>
<dbReference type="SUPFAM" id="SSF50610">
    <property type="entry name" value="mu transposase, C-terminal domain"/>
    <property type="match status" value="1"/>
</dbReference>
<proteinExistence type="predicted"/>
<feature type="region of interest" description="Disordered" evidence="1">
    <location>
        <begin position="22"/>
        <end position="48"/>
    </location>
</feature>
<dbReference type="InterPro" id="IPR009004">
    <property type="entry name" value="Transposase_Mu_C"/>
</dbReference>
<dbReference type="Gene3D" id="3.30.420.10">
    <property type="entry name" value="Ribonuclease H-like superfamily/Ribonuclease H"/>
    <property type="match status" value="1"/>
</dbReference>
<feature type="domain" description="HTH Mu-type" evidence="3">
    <location>
        <begin position="1"/>
        <end position="67"/>
    </location>
</feature>
<dbReference type="Gene3D" id="1.10.10.10">
    <property type="entry name" value="Winged helix-like DNA-binding domain superfamily/Winged helix DNA-binding domain"/>
    <property type="match status" value="1"/>
</dbReference>
<name>A0ABS8D2B8_9NEIS</name>
<dbReference type="Gene3D" id="2.30.30.130">
    <property type="entry name" value="Transposase, Mu, C-terminal"/>
    <property type="match status" value="1"/>
</dbReference>
<evidence type="ECO:0000259" key="3">
    <source>
        <dbReference type="PROSITE" id="PS51702"/>
    </source>
</evidence>
<dbReference type="InterPro" id="IPR001584">
    <property type="entry name" value="Integrase_cat-core"/>
</dbReference>
<protein>
    <submittedName>
        <fullName evidence="4">Mu transposase C-terminal domain-containing protein</fullName>
    </submittedName>
</protein>
<dbReference type="RefSeq" id="WP_227177982.1">
    <property type="nucleotide sequence ID" value="NZ_JAJBZT010000001.1"/>
</dbReference>
<dbReference type="Pfam" id="PF09299">
    <property type="entry name" value="Mu-transpos_C"/>
    <property type="match status" value="1"/>
</dbReference>
<evidence type="ECO:0000313" key="4">
    <source>
        <dbReference type="EMBL" id="MCB6182348.1"/>
    </source>
</evidence>
<evidence type="ECO:0000256" key="1">
    <source>
        <dbReference type="SAM" id="MobiDB-lite"/>
    </source>
</evidence>
<dbReference type="EMBL" id="JAJBZT010000001">
    <property type="protein sequence ID" value="MCB6182348.1"/>
    <property type="molecule type" value="Genomic_DNA"/>
</dbReference>
<sequence length="740" mass="84415">MKKWFSVNELLSLDTMPNTSQAINHRARKDSWESRTKTGKGGGKEFSFESLPEATRNEIIKRSVGLQDKSPAVPALKVSARDLPKALAKSKKKEQLMLTLSTADELNANQRAIAEARCAMVAEVLMLEQAVSREKAMSMLIHMASTKELPPVTQQLAMRANARGNDERIFSRRTLCEWIKKYLSAKNFLDRLRLLAPAERTPDMTIPVWAAEFLKIYRRPERPTLAESYETFIKLWKASLHANAGYTWTACELPSIHQVRRFLKKLPAETLYHGRMSGASLKAVMPYVQRDWSLLDVNDVWIGDGHGMKMKVAHPDHGNPFKPEVTLIMDAHTRVIVGWSVSLSENVLAVCDALRHGVMSHGLPLIYYSDNGGGQKNKMFDAPVTGMLGRLGIQHETGIPGSPQGRGLIERAHGTILLKLARQFETYQGPDMDRDTLRKRANTIESQIKAVSRGERHSVEMLPSWESFIEKLEVAIREYNEEHPHSELPKRNGMYMTPAEFYQTRIKADRIHRVGQTELQDLFRPYVIRTAKRGLVQLWNNSYFSRDLMLVDGQEVQVGYDVHSAQSVVIRDLDGRFVCVAEFNGNKREGFAKTFVEQLHEKRVSGMKARAQEVIDRADAELRPLIEAQDSFVIPGLNMTRAEIDAMPAIQPQEDLTVQATVTPEEVLDERRALIQRKQALMKMTPPERMAEWIRFDGVIRNGGHVEAHDRDWYFKYRELPEWKSQYLKNEDQPVVRLVD</sequence>
<dbReference type="SUPFAM" id="SSF46955">
    <property type="entry name" value="Putative DNA-binding domain"/>
    <property type="match status" value="1"/>
</dbReference>
<dbReference type="InterPro" id="IPR003314">
    <property type="entry name" value="Mu-type_HTH"/>
</dbReference>